<evidence type="ECO:0000256" key="9">
    <source>
        <dbReference type="ARBA" id="ARBA00023295"/>
    </source>
</evidence>
<evidence type="ECO:0000256" key="12">
    <source>
        <dbReference type="SAM" id="SignalP"/>
    </source>
</evidence>
<dbReference type="InterPro" id="IPR036881">
    <property type="entry name" value="Glyco_hydro_3_C_sf"/>
</dbReference>
<keyword evidence="11" id="KW-1133">Transmembrane helix</keyword>
<dbReference type="EMBL" id="CP054570">
    <property type="protein sequence ID" value="QKQ43942.1"/>
    <property type="molecule type" value="Genomic_DNA"/>
</dbReference>
<evidence type="ECO:0000256" key="6">
    <source>
        <dbReference type="ARBA" id="ARBA00022729"/>
    </source>
</evidence>
<evidence type="ECO:0000256" key="5">
    <source>
        <dbReference type="ARBA" id="ARBA00022525"/>
    </source>
</evidence>
<dbReference type="SUPFAM" id="SSF51445">
    <property type="entry name" value="(Trans)glycosidases"/>
    <property type="match status" value="1"/>
</dbReference>
<keyword evidence="8" id="KW-0572">Peptidoglycan-anchor</keyword>
<feature type="transmembrane region" description="Helical" evidence="11">
    <location>
        <begin position="904"/>
        <end position="925"/>
    </location>
</feature>
<feature type="signal peptide" evidence="12">
    <location>
        <begin position="1"/>
        <end position="27"/>
    </location>
</feature>
<keyword evidence="4" id="KW-0134">Cell wall</keyword>
<feature type="compositionally biased region" description="Low complexity" evidence="10">
    <location>
        <begin position="82"/>
        <end position="94"/>
    </location>
</feature>
<evidence type="ECO:0000256" key="7">
    <source>
        <dbReference type="ARBA" id="ARBA00022801"/>
    </source>
</evidence>
<gene>
    <name evidence="14" type="ORF">FOC72_05135</name>
</gene>
<feature type="chain" id="PRO_5039017384" description="beta-N-acetylhexosaminidase" evidence="12">
    <location>
        <begin position="28"/>
        <end position="932"/>
    </location>
</feature>
<dbReference type="PANTHER" id="PTHR30480:SF13">
    <property type="entry name" value="BETA-HEXOSAMINIDASE"/>
    <property type="match status" value="1"/>
</dbReference>
<dbReference type="SUPFAM" id="SSF52279">
    <property type="entry name" value="Beta-D-glucan exohydrolase, C-terminal domain"/>
    <property type="match status" value="1"/>
</dbReference>
<keyword evidence="5" id="KW-0964">Secreted</keyword>
<name>A0A859EP39_STRSA</name>
<dbReference type="InterPro" id="IPR019800">
    <property type="entry name" value="Glyco_hydro_3_AS"/>
</dbReference>
<accession>A0A859EP39</accession>
<dbReference type="InterPro" id="IPR017853">
    <property type="entry name" value="GH"/>
</dbReference>
<dbReference type="PROSITE" id="PS50847">
    <property type="entry name" value="GRAM_POS_ANCHORING"/>
    <property type="match status" value="1"/>
</dbReference>
<organism evidence="14 15">
    <name type="scientific">Streptococcus sanguinis</name>
    <dbReference type="NCBI Taxonomy" id="1305"/>
    <lineage>
        <taxon>Bacteria</taxon>
        <taxon>Bacillati</taxon>
        <taxon>Bacillota</taxon>
        <taxon>Bacilli</taxon>
        <taxon>Lactobacillales</taxon>
        <taxon>Streptococcaceae</taxon>
        <taxon>Streptococcus</taxon>
    </lineage>
</organism>
<evidence type="ECO:0000256" key="11">
    <source>
        <dbReference type="SAM" id="Phobius"/>
    </source>
</evidence>
<evidence type="ECO:0000256" key="3">
    <source>
        <dbReference type="ARBA" id="ARBA00012663"/>
    </source>
</evidence>
<evidence type="ECO:0000256" key="4">
    <source>
        <dbReference type="ARBA" id="ARBA00022512"/>
    </source>
</evidence>
<keyword evidence="7" id="KW-0378">Hydrolase</keyword>
<evidence type="ECO:0000256" key="8">
    <source>
        <dbReference type="ARBA" id="ARBA00023088"/>
    </source>
</evidence>
<dbReference type="AlphaFoldDB" id="A0A859EP39"/>
<keyword evidence="11" id="KW-0812">Transmembrane</keyword>
<keyword evidence="9" id="KW-0326">Glycosidase</keyword>
<dbReference type="InterPro" id="IPR036962">
    <property type="entry name" value="Glyco_hydro_3_N_sf"/>
</dbReference>
<dbReference type="InterPro" id="IPR001764">
    <property type="entry name" value="Glyco_hydro_3_N"/>
</dbReference>
<feature type="region of interest" description="Disordered" evidence="10">
    <location>
        <begin position="31"/>
        <end position="69"/>
    </location>
</feature>
<evidence type="ECO:0000259" key="13">
    <source>
        <dbReference type="PROSITE" id="PS50847"/>
    </source>
</evidence>
<dbReference type="PANTHER" id="PTHR30480">
    <property type="entry name" value="BETA-HEXOSAMINIDASE-RELATED"/>
    <property type="match status" value="1"/>
</dbReference>
<dbReference type="GO" id="GO:0005975">
    <property type="term" value="P:carbohydrate metabolic process"/>
    <property type="evidence" value="ECO:0007669"/>
    <property type="project" value="InterPro"/>
</dbReference>
<evidence type="ECO:0000256" key="1">
    <source>
        <dbReference type="ARBA" id="ARBA00001231"/>
    </source>
</evidence>
<comment type="catalytic activity">
    <reaction evidence="1">
        <text>Hydrolysis of terminal non-reducing N-acetyl-D-hexosamine residues in N-acetyl-beta-D-hexosaminides.</text>
        <dbReference type="EC" id="3.2.1.52"/>
    </reaction>
</comment>
<feature type="compositionally biased region" description="Polar residues" evidence="10">
    <location>
        <begin position="108"/>
        <end position="125"/>
    </location>
</feature>
<dbReference type="InterPro" id="IPR019931">
    <property type="entry name" value="LPXTG_anchor"/>
</dbReference>
<keyword evidence="6 12" id="KW-0732">Signal</keyword>
<evidence type="ECO:0000313" key="15">
    <source>
        <dbReference type="Proteomes" id="UP000509459"/>
    </source>
</evidence>
<dbReference type="Pfam" id="PF00933">
    <property type="entry name" value="Glyco_hydro_3"/>
    <property type="match status" value="1"/>
</dbReference>
<dbReference type="Gene3D" id="3.20.20.300">
    <property type="entry name" value="Glycoside hydrolase, family 3, N-terminal domain"/>
    <property type="match status" value="1"/>
</dbReference>
<evidence type="ECO:0000313" key="14">
    <source>
        <dbReference type="EMBL" id="QKQ43942.1"/>
    </source>
</evidence>
<feature type="region of interest" description="Disordered" evidence="10">
    <location>
        <begin position="82"/>
        <end position="133"/>
    </location>
</feature>
<dbReference type="InterPro" id="IPR050226">
    <property type="entry name" value="NagZ_Beta-hexosaminidase"/>
</dbReference>
<feature type="compositionally biased region" description="Low complexity" evidence="10">
    <location>
        <begin position="36"/>
        <end position="64"/>
    </location>
</feature>
<keyword evidence="11" id="KW-0472">Membrane</keyword>
<proteinExistence type="inferred from homology"/>
<evidence type="ECO:0000256" key="2">
    <source>
        <dbReference type="ARBA" id="ARBA00005336"/>
    </source>
</evidence>
<reference evidence="14 15" key="1">
    <citation type="submission" date="2020-05" db="EMBL/GenBank/DDBJ databases">
        <title>FDA dAtabase for Regulatory Grade micrObial Sequences (FDA-ARGOS): Supporting development and validation of Infectious Disease Dx tests.</title>
        <authorList>
            <person name="Bojja K."/>
            <person name="Kessler A."/>
            <person name="Tallon L."/>
            <person name="Sadzewicz L."/>
            <person name="Zhao X."/>
            <person name="Vavikolanu K."/>
            <person name="Mehta A."/>
            <person name="Aluvathingal J."/>
            <person name="Nadendla S."/>
            <person name="Myers T."/>
            <person name="Yan Y."/>
            <person name="Sichtig H."/>
        </authorList>
    </citation>
    <scope>NUCLEOTIDE SEQUENCE [LARGE SCALE GENOMIC DNA]</scope>
    <source>
        <strain evidence="14 15">FDAARGOS_770</strain>
    </source>
</reference>
<dbReference type="EC" id="3.2.1.52" evidence="3"/>
<dbReference type="RefSeq" id="WP_002895614.1">
    <property type="nucleotide sequence ID" value="NZ_CP054570.1"/>
</dbReference>
<evidence type="ECO:0000256" key="10">
    <source>
        <dbReference type="SAM" id="MobiDB-lite"/>
    </source>
</evidence>
<dbReference type="Gene3D" id="3.40.50.1700">
    <property type="entry name" value="Glycoside hydrolase family 3 C-terminal domain"/>
    <property type="match status" value="1"/>
</dbReference>
<protein>
    <recommendedName>
        <fullName evidence="3">beta-N-acetylhexosaminidase</fullName>
        <ecNumber evidence="3">3.2.1.52</ecNumber>
    </recommendedName>
</protein>
<feature type="domain" description="Gram-positive cocci surface proteins LPxTG" evidence="13">
    <location>
        <begin position="899"/>
        <end position="932"/>
    </location>
</feature>
<dbReference type="GO" id="GO:0009254">
    <property type="term" value="P:peptidoglycan turnover"/>
    <property type="evidence" value="ECO:0007669"/>
    <property type="project" value="TreeGrafter"/>
</dbReference>
<dbReference type="Proteomes" id="UP000509459">
    <property type="component" value="Chromosome"/>
</dbReference>
<dbReference type="GO" id="GO:0004563">
    <property type="term" value="F:beta-N-acetylhexosaminidase activity"/>
    <property type="evidence" value="ECO:0007669"/>
    <property type="project" value="UniProtKB-EC"/>
</dbReference>
<sequence length="932" mass="99790">MPMMKRYKLLLALALSLLVFWPLGAIKADSVNQPPESANQSEQASAAVVTDSSDSVAGASGTTSQDSQIAAKALPVSDASEVAATETAASTQEANTGNLVEDSAKPATAQSAEVSSDANQAQGQAATDAPPASKRVQELVADMTLRQKITQMLMPDFRKWQQEGQAAQSDMTELNKEVAEAVDKYDFGGVILFAENVKGTAQTLALTQALQQAAISNQANNGKLPLLLAIDQEGGIVYRLGSGTALPGNMAVGATRDPELANQAGQIIGRELSALGLNVNFAPVFDTNNNPQNPVIGLRSFSSDPKVVARLGTAMMEGIQKYNVAVAAKHFPGHGDTAVDSHTGLPLVDKSYAELEALELLPFKAAIDKNADMLMTAHIQYPQIEKDTVISKQTGETIYIPATLSDDIITGIVRKKFGYKGVVVSDAMGMDAIAKNFGESEAAIMAIKSGVDVVLMPTVLRSKSDLAKIDKIINDIEQAVQRGDIPVSRLDESVTRILNLKEKRGILDFDPSERTQAKAEATVGSELNRDTERKIAASAVTVVKNDDTVLPFKVKSGDRILLLAAYDDEVPGLELGVKRLIADGVIPAGVTYEALNYNKTTKLEDLKGKIDQATHLVLISEIGRQSQLASDFWLTRVPTEVVDYVNATGKQVAVMSISKPYDVANYPNAKAIVAVYGNKGMDPTESLKPDNAFGPNIPAGVEVIFNGQNHVGKLPVNVPSIKDGIMSETEVAYPIGHGLFYTDPVKDIKVNIPASAQLDQPFTATVTLSELNGLEKNDYRLALKMDSQHFNILPSPDYTISGDTVLISKKANDTNPVEISLKGLVEGQFSPVLSLTLIDSQDREFGMGEGYYKELIQITAAGQNTIPGQQTPPQLSLRSVEPVSSRRQLSQQATQFSQLPETGAGSSLFLSLLGALFLFGAVYLYDLSSRRL</sequence>
<dbReference type="PRINTS" id="PR00133">
    <property type="entry name" value="GLHYDRLASE3"/>
</dbReference>
<comment type="similarity">
    <text evidence="2">Belongs to the glycosyl hydrolase 3 family.</text>
</comment>
<dbReference type="FunFam" id="3.20.20.300:FF:000014">
    <property type="entry name" value="Beta-hexosaminidase, lipoprotein"/>
    <property type="match status" value="1"/>
</dbReference>
<dbReference type="PROSITE" id="PS00775">
    <property type="entry name" value="GLYCOSYL_HYDROL_F3"/>
    <property type="match status" value="1"/>
</dbReference>